<evidence type="ECO:0000313" key="1">
    <source>
        <dbReference type="EMBL" id="PDZ94278.1"/>
    </source>
</evidence>
<dbReference type="RefSeq" id="WP_098007145.1">
    <property type="nucleotide sequence ID" value="NZ_NVMX01000222.1"/>
</dbReference>
<evidence type="ECO:0000313" key="2">
    <source>
        <dbReference type="Proteomes" id="UP000219922"/>
    </source>
</evidence>
<dbReference type="Proteomes" id="UP000219922">
    <property type="component" value="Unassembled WGS sequence"/>
</dbReference>
<comment type="caution">
    <text evidence="1">The sequence shown here is derived from an EMBL/GenBank/DDBJ whole genome shotgun (WGS) entry which is preliminary data.</text>
</comment>
<organism evidence="1 2">
    <name type="scientific">Bacillus cereus</name>
    <dbReference type="NCBI Taxonomy" id="1396"/>
    <lineage>
        <taxon>Bacteria</taxon>
        <taxon>Bacillati</taxon>
        <taxon>Bacillota</taxon>
        <taxon>Bacilli</taxon>
        <taxon>Bacillales</taxon>
        <taxon>Bacillaceae</taxon>
        <taxon>Bacillus</taxon>
        <taxon>Bacillus cereus group</taxon>
    </lineage>
</organism>
<gene>
    <name evidence="1" type="ORF">CON36_34655</name>
</gene>
<dbReference type="AlphaFoldDB" id="A0A9X6XV52"/>
<reference evidence="1 2" key="1">
    <citation type="submission" date="2017-09" db="EMBL/GenBank/DDBJ databases">
        <title>Large-scale bioinformatics analysis of Bacillus genomes uncovers conserved roles of natural products in bacterial physiology.</title>
        <authorList>
            <consortium name="Agbiome Team Llc"/>
            <person name="Bleich R.M."/>
            <person name="Grubbs K.J."/>
            <person name="Santa Maria K.C."/>
            <person name="Allen S.E."/>
            <person name="Farag S."/>
            <person name="Shank E.A."/>
            <person name="Bowers A."/>
        </authorList>
    </citation>
    <scope>NUCLEOTIDE SEQUENCE [LARGE SCALE GENOMIC DNA]</scope>
    <source>
        <strain evidence="1 2">AFS092789</strain>
    </source>
</reference>
<name>A0A9X6XV52_BACCE</name>
<accession>A0A9X6XV52</accession>
<dbReference type="EMBL" id="NVMX01000222">
    <property type="protein sequence ID" value="PDZ94278.1"/>
    <property type="molecule type" value="Genomic_DNA"/>
</dbReference>
<sequence>MDKEQKRMQMFNFKGMELNYWMLKDFTTLKTYVNTSHDNRSLVQDDKGNLYLYVFHEEMSFSGPDVMTEFFFLVKNEEEAGEKATESAFSLRSEFDYIHIPYDWDISVREHTTK</sequence>
<protein>
    <submittedName>
        <fullName evidence="1">Uncharacterized protein</fullName>
    </submittedName>
</protein>
<proteinExistence type="predicted"/>